<comment type="caution">
    <text evidence="2">The sequence shown here is derived from an EMBL/GenBank/DDBJ whole genome shotgun (WGS) entry which is preliminary data.</text>
</comment>
<feature type="region of interest" description="Disordered" evidence="1">
    <location>
        <begin position="1"/>
        <end position="23"/>
    </location>
</feature>
<reference evidence="2 3" key="1">
    <citation type="submission" date="2021-06" db="EMBL/GenBank/DDBJ databases">
        <title>Caerostris extrusa draft genome.</title>
        <authorList>
            <person name="Kono N."/>
            <person name="Arakawa K."/>
        </authorList>
    </citation>
    <scope>NUCLEOTIDE SEQUENCE [LARGE SCALE GENOMIC DNA]</scope>
</reference>
<proteinExistence type="predicted"/>
<accession>A0AAV4T331</accession>
<gene>
    <name evidence="2" type="ORF">CEXT_584821</name>
</gene>
<organism evidence="2 3">
    <name type="scientific">Caerostris extrusa</name>
    <name type="common">Bark spider</name>
    <name type="synonym">Caerostris bankana</name>
    <dbReference type="NCBI Taxonomy" id="172846"/>
    <lineage>
        <taxon>Eukaryota</taxon>
        <taxon>Metazoa</taxon>
        <taxon>Ecdysozoa</taxon>
        <taxon>Arthropoda</taxon>
        <taxon>Chelicerata</taxon>
        <taxon>Arachnida</taxon>
        <taxon>Araneae</taxon>
        <taxon>Araneomorphae</taxon>
        <taxon>Entelegynae</taxon>
        <taxon>Araneoidea</taxon>
        <taxon>Araneidae</taxon>
        <taxon>Caerostris</taxon>
    </lineage>
</organism>
<dbReference type="AlphaFoldDB" id="A0AAV4T331"/>
<evidence type="ECO:0000313" key="2">
    <source>
        <dbReference type="EMBL" id="GIY40564.1"/>
    </source>
</evidence>
<dbReference type="EMBL" id="BPLR01010628">
    <property type="protein sequence ID" value="GIY40564.1"/>
    <property type="molecule type" value="Genomic_DNA"/>
</dbReference>
<dbReference type="Proteomes" id="UP001054945">
    <property type="component" value="Unassembled WGS sequence"/>
</dbReference>
<feature type="compositionally biased region" description="Polar residues" evidence="1">
    <location>
        <begin position="1"/>
        <end position="20"/>
    </location>
</feature>
<keyword evidence="3" id="KW-1185">Reference proteome</keyword>
<sequence length="79" mass="8792">MGLQRNHQFSCISPLPSFSDSKPLPSCSRKNIRFAAPLISGQEEKKKTEDDLLFCSIEITESVLCFQAEPFSPAICQCP</sequence>
<name>A0AAV4T331_CAEEX</name>
<protein>
    <submittedName>
        <fullName evidence="2">Uncharacterized protein</fullName>
    </submittedName>
</protein>
<evidence type="ECO:0000256" key="1">
    <source>
        <dbReference type="SAM" id="MobiDB-lite"/>
    </source>
</evidence>
<evidence type="ECO:0000313" key="3">
    <source>
        <dbReference type="Proteomes" id="UP001054945"/>
    </source>
</evidence>